<organism evidence="6 7">
    <name type="scientific">Xylocopilactobacillus apis</name>
    <dbReference type="NCBI Taxonomy" id="2932183"/>
    <lineage>
        <taxon>Bacteria</taxon>
        <taxon>Bacillati</taxon>
        <taxon>Bacillota</taxon>
        <taxon>Bacilli</taxon>
        <taxon>Lactobacillales</taxon>
        <taxon>Lactobacillaceae</taxon>
        <taxon>Xylocopilactobacillus</taxon>
    </lineage>
</organism>
<dbReference type="EMBL" id="AP026801">
    <property type="protein sequence ID" value="BDR57144.1"/>
    <property type="molecule type" value="Genomic_DNA"/>
</dbReference>
<dbReference type="Proteomes" id="UP001321804">
    <property type="component" value="Chromosome"/>
</dbReference>
<dbReference type="InterPro" id="IPR046348">
    <property type="entry name" value="SIS_dom_sf"/>
</dbReference>
<accession>A0AAU9D0H5</accession>
<dbReference type="GO" id="GO:1901135">
    <property type="term" value="P:carbohydrate derivative metabolic process"/>
    <property type="evidence" value="ECO:0007669"/>
    <property type="project" value="InterPro"/>
</dbReference>
<keyword evidence="3" id="KW-0804">Transcription</keyword>
<dbReference type="InterPro" id="IPR009057">
    <property type="entry name" value="Homeodomain-like_sf"/>
</dbReference>
<evidence type="ECO:0000256" key="2">
    <source>
        <dbReference type="ARBA" id="ARBA00023125"/>
    </source>
</evidence>
<evidence type="ECO:0000259" key="5">
    <source>
        <dbReference type="PROSITE" id="PS51464"/>
    </source>
</evidence>
<sequence length="291" mass="32418">MSVKGNIESVKNDLTDQELKIANYVLENPNLILEMNVQQLSNAAGTSAATVSRFVKSLNFSGYNELKLQLSADLSNRDIDKALYSDIKANESLSVIKEKLLNNSKRSLEETVAQINDHEVNQIVSLIHQSKQILLFGVGASFLTAKNIGQKWTRIGYACVVSDDLNQLLPLIVTSKKSDHDSVLWVISNSGESPEVILAAKFAKEAGVTVITTTKLGANTLNSLGDFNIQTSQPMEADFRIAATQSLHTQFMLVDIIYYSFVSKYYEQSNERLKKSRKVIQKYKKAMRKGF</sequence>
<dbReference type="CDD" id="cd05013">
    <property type="entry name" value="SIS_RpiR"/>
    <property type="match status" value="1"/>
</dbReference>
<dbReference type="PANTHER" id="PTHR30514">
    <property type="entry name" value="GLUCOKINASE"/>
    <property type="match status" value="1"/>
</dbReference>
<dbReference type="GO" id="GO:0003700">
    <property type="term" value="F:DNA-binding transcription factor activity"/>
    <property type="evidence" value="ECO:0007669"/>
    <property type="project" value="InterPro"/>
</dbReference>
<dbReference type="InterPro" id="IPR001347">
    <property type="entry name" value="SIS_dom"/>
</dbReference>
<evidence type="ECO:0000256" key="3">
    <source>
        <dbReference type="ARBA" id="ARBA00023163"/>
    </source>
</evidence>
<reference evidence="6 7" key="1">
    <citation type="journal article" date="2023" name="Microbiol. Spectr.">
        <title>Symbiosis of Carpenter Bees with Uncharacterized Lactic Acid Bacteria Showing NAD Auxotrophy.</title>
        <authorList>
            <person name="Kawasaki S."/>
            <person name="Ozawa K."/>
            <person name="Mori T."/>
            <person name="Yamamoto A."/>
            <person name="Ito M."/>
            <person name="Ohkuma M."/>
            <person name="Sakamoto M."/>
            <person name="Matsutani M."/>
        </authorList>
    </citation>
    <scope>NUCLEOTIDE SEQUENCE [LARGE SCALE GENOMIC DNA]</scope>
    <source>
        <strain evidence="6 7">KimC2</strain>
    </source>
</reference>
<dbReference type="GO" id="GO:0003677">
    <property type="term" value="F:DNA binding"/>
    <property type="evidence" value="ECO:0007669"/>
    <property type="project" value="UniProtKB-KW"/>
</dbReference>
<dbReference type="InterPro" id="IPR000281">
    <property type="entry name" value="HTH_RpiR"/>
</dbReference>
<dbReference type="SUPFAM" id="SSF46689">
    <property type="entry name" value="Homeodomain-like"/>
    <property type="match status" value="1"/>
</dbReference>
<proteinExistence type="predicted"/>
<dbReference type="PANTHER" id="PTHR30514:SF10">
    <property type="entry name" value="MURR_RPIR FAMILY TRANSCRIPTIONAL REGULATOR"/>
    <property type="match status" value="1"/>
</dbReference>
<keyword evidence="7" id="KW-1185">Reference proteome</keyword>
<dbReference type="Gene3D" id="1.10.10.10">
    <property type="entry name" value="Winged helix-like DNA-binding domain superfamily/Winged helix DNA-binding domain"/>
    <property type="match status" value="1"/>
</dbReference>
<dbReference type="InterPro" id="IPR047640">
    <property type="entry name" value="RpiR-like"/>
</dbReference>
<dbReference type="SUPFAM" id="SSF53697">
    <property type="entry name" value="SIS domain"/>
    <property type="match status" value="1"/>
</dbReference>
<dbReference type="GO" id="GO:0097367">
    <property type="term" value="F:carbohydrate derivative binding"/>
    <property type="evidence" value="ECO:0007669"/>
    <property type="project" value="InterPro"/>
</dbReference>
<dbReference type="Pfam" id="PF01418">
    <property type="entry name" value="HTH_6"/>
    <property type="match status" value="1"/>
</dbReference>
<dbReference type="RefSeq" id="WP_317695960.1">
    <property type="nucleotide sequence ID" value="NZ_AP026801.1"/>
</dbReference>
<dbReference type="Pfam" id="PF01380">
    <property type="entry name" value="SIS"/>
    <property type="match status" value="1"/>
</dbReference>
<evidence type="ECO:0000313" key="7">
    <source>
        <dbReference type="Proteomes" id="UP001321804"/>
    </source>
</evidence>
<gene>
    <name evidence="6" type="ORF">KIMC2_17060</name>
</gene>
<evidence type="ECO:0000256" key="1">
    <source>
        <dbReference type="ARBA" id="ARBA00023015"/>
    </source>
</evidence>
<dbReference type="KEGG" id="xak:KIMC2_17060"/>
<evidence type="ECO:0000259" key="4">
    <source>
        <dbReference type="PROSITE" id="PS51071"/>
    </source>
</evidence>
<feature type="domain" description="HTH rpiR-type" evidence="4">
    <location>
        <begin position="1"/>
        <end position="77"/>
    </location>
</feature>
<feature type="domain" description="SIS" evidence="5">
    <location>
        <begin position="123"/>
        <end position="271"/>
    </location>
</feature>
<dbReference type="InterPro" id="IPR036388">
    <property type="entry name" value="WH-like_DNA-bd_sf"/>
</dbReference>
<dbReference type="PROSITE" id="PS51464">
    <property type="entry name" value="SIS"/>
    <property type="match status" value="1"/>
</dbReference>
<dbReference type="InterPro" id="IPR035472">
    <property type="entry name" value="RpiR-like_SIS"/>
</dbReference>
<keyword evidence="2" id="KW-0238">DNA-binding</keyword>
<evidence type="ECO:0000313" key="6">
    <source>
        <dbReference type="EMBL" id="BDR57144.1"/>
    </source>
</evidence>
<dbReference type="PROSITE" id="PS51071">
    <property type="entry name" value="HTH_RPIR"/>
    <property type="match status" value="1"/>
</dbReference>
<dbReference type="AlphaFoldDB" id="A0AAU9D0H5"/>
<dbReference type="Gene3D" id="3.40.50.10490">
    <property type="entry name" value="Glucose-6-phosphate isomerase like protein, domain 1"/>
    <property type="match status" value="1"/>
</dbReference>
<name>A0AAU9D0H5_9LACO</name>
<protein>
    <submittedName>
        <fullName evidence="6">Transcriptional regulator</fullName>
    </submittedName>
</protein>
<keyword evidence="1" id="KW-0805">Transcription regulation</keyword>